<dbReference type="AlphaFoldDB" id="F7YXT0"/>
<dbReference type="KEGG" id="tta:Theth_0637"/>
<dbReference type="Proteomes" id="UP000006804">
    <property type="component" value="Chromosome"/>
</dbReference>
<dbReference type="OrthoDB" id="43591at2"/>
<keyword evidence="2" id="KW-1185">Reference proteome</keyword>
<gene>
    <name evidence="1" type="ORF">Theth_0637</name>
</gene>
<dbReference type="STRING" id="688269.Theth_0637"/>
<dbReference type="RefSeq" id="WP_013931947.1">
    <property type="nucleotide sequence ID" value="NC_015707.1"/>
</dbReference>
<name>F7YXT0_9THEM</name>
<proteinExistence type="predicted"/>
<reference evidence="1 2" key="1">
    <citation type="submission" date="2010-11" db="EMBL/GenBank/DDBJ databases">
        <title>The complete genome of Thermotoga thermarum DSM 5069.</title>
        <authorList>
            <consortium name="US DOE Joint Genome Institute (JGI-PGF)"/>
            <person name="Lucas S."/>
            <person name="Copeland A."/>
            <person name="Lapidus A."/>
            <person name="Bruce D."/>
            <person name="Goodwin L."/>
            <person name="Pitluck S."/>
            <person name="Kyrpides N."/>
            <person name="Mavromatis K."/>
            <person name="Ivanova N."/>
            <person name="Zeytun A."/>
            <person name="Brettin T."/>
            <person name="Detter J.C."/>
            <person name="Tapia R."/>
            <person name="Han C."/>
            <person name="Land M."/>
            <person name="Hauser L."/>
            <person name="Markowitz V."/>
            <person name="Cheng J.-F."/>
            <person name="Hugenholtz P."/>
            <person name="Woyke T."/>
            <person name="Wu D."/>
            <person name="Spring S."/>
            <person name="Schroeder M."/>
            <person name="Brambilla E."/>
            <person name="Klenk H.-P."/>
            <person name="Eisen J.A."/>
        </authorList>
    </citation>
    <scope>NUCLEOTIDE SEQUENCE [LARGE SCALE GENOMIC DNA]</scope>
    <source>
        <strain evidence="1 2">DSM 5069</strain>
    </source>
</reference>
<dbReference type="EMBL" id="CP002351">
    <property type="protein sequence ID" value="AEH50724.1"/>
    <property type="molecule type" value="Genomic_DNA"/>
</dbReference>
<protein>
    <submittedName>
        <fullName evidence="1">Uncharacterized protein</fullName>
    </submittedName>
</protein>
<dbReference type="eggNOG" id="ENOG502ZC2Z">
    <property type="taxonomic scope" value="Bacteria"/>
</dbReference>
<sequence length="197" mass="21288">MLDPKKIESIISQISGINGVKVVADEEGIKEIHVITDSQKNPKQVVRDVETAIFASTGIKIDRKIISVAQLSSPGQSFVDYEISSLRTEDLGKKIKVEVTIERAGEVYTGSAEGAKTSIQKLKTAAEAVINALDELSDSIFSVDDLRIITLAGKEFLVCHLTKLQNGLEKSVIGSCEIQKDPLIAAAYAALDAFKRS</sequence>
<evidence type="ECO:0000313" key="2">
    <source>
        <dbReference type="Proteomes" id="UP000006804"/>
    </source>
</evidence>
<accession>F7YXT0</accession>
<organism evidence="1 2">
    <name type="scientific">Pseudothermotoga thermarum DSM 5069</name>
    <dbReference type="NCBI Taxonomy" id="688269"/>
    <lineage>
        <taxon>Bacteria</taxon>
        <taxon>Thermotogati</taxon>
        <taxon>Thermotogota</taxon>
        <taxon>Thermotogae</taxon>
        <taxon>Thermotogales</taxon>
        <taxon>Thermotogaceae</taxon>
        <taxon>Pseudothermotoga</taxon>
    </lineage>
</organism>
<dbReference type="HOGENOM" id="CLU_105443_0_0_0"/>
<dbReference type="PATRIC" id="fig|688269.3.peg.660"/>
<evidence type="ECO:0000313" key="1">
    <source>
        <dbReference type="EMBL" id="AEH50724.1"/>
    </source>
</evidence>